<comment type="subunit">
    <text evidence="6">Homodimer; the beta-strands of each monomer intercalate to form a hydrophobic core, while the alpha-helices form wings that extend away from the core.</text>
</comment>
<keyword evidence="3 6" id="KW-1005">Bacterial flagellum biogenesis</keyword>
<dbReference type="InterPro" id="IPR036107">
    <property type="entry name" value="CsrA_sf"/>
</dbReference>
<dbReference type="GO" id="GO:0044781">
    <property type="term" value="P:bacterial-type flagellum organization"/>
    <property type="evidence" value="ECO:0007669"/>
    <property type="project" value="UniProtKB-KW"/>
</dbReference>
<name>D9QTN7_ACEAZ</name>
<gene>
    <name evidence="6" type="primary">csrA</name>
    <name evidence="7" type="ordered locus">Acear_0251</name>
</gene>
<dbReference type="GO" id="GO:0006109">
    <property type="term" value="P:regulation of carbohydrate metabolic process"/>
    <property type="evidence" value="ECO:0007669"/>
    <property type="project" value="InterPro"/>
</dbReference>
<dbReference type="AlphaFoldDB" id="D9QTN7"/>
<organism evidence="7 8">
    <name type="scientific">Acetohalobium arabaticum (strain ATCC 49924 / DSM 5501 / Z-7288)</name>
    <dbReference type="NCBI Taxonomy" id="574087"/>
    <lineage>
        <taxon>Bacteria</taxon>
        <taxon>Bacillati</taxon>
        <taxon>Bacillota</taxon>
        <taxon>Clostridia</taxon>
        <taxon>Halanaerobiales</taxon>
        <taxon>Halobacteroidaceae</taxon>
        <taxon>Acetohalobium</taxon>
    </lineage>
</organism>
<comment type="subcellular location">
    <subcellularLocation>
        <location evidence="6">Cytoplasm</location>
    </subcellularLocation>
</comment>
<keyword evidence="4 6" id="KW-0810">Translation regulation</keyword>
<dbReference type="STRING" id="574087.Acear_0251"/>
<dbReference type="InterPro" id="IPR003751">
    <property type="entry name" value="CsrA"/>
</dbReference>
<evidence type="ECO:0000256" key="4">
    <source>
        <dbReference type="ARBA" id="ARBA00022845"/>
    </source>
</evidence>
<dbReference type="NCBIfam" id="TIGR00202">
    <property type="entry name" value="csrA"/>
    <property type="match status" value="1"/>
</dbReference>
<dbReference type="HOGENOM" id="CLU_164837_0_1_9"/>
<dbReference type="KEGG" id="aar:Acear_0251"/>
<dbReference type="GO" id="GO:0045947">
    <property type="term" value="P:negative regulation of translational initiation"/>
    <property type="evidence" value="ECO:0007669"/>
    <property type="project" value="UniProtKB-UniRule"/>
</dbReference>
<keyword evidence="1 6" id="KW-0963">Cytoplasm</keyword>
<evidence type="ECO:0000256" key="6">
    <source>
        <dbReference type="HAMAP-Rule" id="MF_00167"/>
    </source>
</evidence>
<dbReference type="OrthoDB" id="9809061at2"/>
<comment type="similarity">
    <text evidence="6">Belongs to the CsrA/RsmA family.</text>
</comment>
<keyword evidence="8" id="KW-1185">Reference proteome</keyword>
<protein>
    <recommendedName>
        <fullName evidence="6">Translational regulator CsrA</fullName>
    </recommendedName>
</protein>
<dbReference type="GO" id="GO:1902208">
    <property type="term" value="P:regulation of bacterial-type flagellum assembly"/>
    <property type="evidence" value="ECO:0007669"/>
    <property type="project" value="UniProtKB-UniRule"/>
</dbReference>
<accession>D9QTN7</accession>
<keyword evidence="5 6" id="KW-0694">RNA-binding</keyword>
<sequence>MLVLTRKKEESIIIDDQIEIKIVDIDGNRVKLGIDAPQKIDIHRKEIYEEIVTENKQASDIKASNLASIIKEAANQSKKGE</sequence>
<dbReference type="Gene3D" id="2.60.40.4380">
    <property type="entry name" value="Translational regulator CsrA"/>
    <property type="match status" value="1"/>
</dbReference>
<dbReference type="GO" id="GO:0006402">
    <property type="term" value="P:mRNA catabolic process"/>
    <property type="evidence" value="ECO:0007669"/>
    <property type="project" value="InterPro"/>
</dbReference>
<dbReference type="PANTHER" id="PTHR34984:SF1">
    <property type="entry name" value="CARBON STORAGE REGULATOR"/>
    <property type="match status" value="1"/>
</dbReference>
<dbReference type="EMBL" id="CP002105">
    <property type="protein sequence ID" value="ADL11801.1"/>
    <property type="molecule type" value="Genomic_DNA"/>
</dbReference>
<dbReference type="GO" id="GO:0005829">
    <property type="term" value="C:cytosol"/>
    <property type="evidence" value="ECO:0007669"/>
    <property type="project" value="TreeGrafter"/>
</dbReference>
<keyword evidence="2 6" id="KW-0678">Repressor</keyword>
<dbReference type="PANTHER" id="PTHR34984">
    <property type="entry name" value="CARBON STORAGE REGULATOR"/>
    <property type="match status" value="1"/>
</dbReference>
<evidence type="ECO:0000256" key="5">
    <source>
        <dbReference type="ARBA" id="ARBA00022884"/>
    </source>
</evidence>
<comment type="function">
    <text evidence="6">A translational regulator that binds mRNA to regulate translation initiation and/or mRNA stability. Usually binds in the 5'-UTR at or near the Shine-Dalgarno sequence preventing ribosome-binding, thus repressing translation. Its main target seems to be the major flagellin gene, while its function is anatagonized by FliW.</text>
</comment>
<dbReference type="FunFam" id="2.60.40.4380:FF:000002">
    <property type="entry name" value="Translational regulator CsrA"/>
    <property type="match status" value="1"/>
</dbReference>
<evidence type="ECO:0000313" key="8">
    <source>
        <dbReference type="Proteomes" id="UP000001661"/>
    </source>
</evidence>
<dbReference type="HAMAP" id="MF_00167">
    <property type="entry name" value="CsrA"/>
    <property type="match status" value="1"/>
</dbReference>
<dbReference type="RefSeq" id="WP_013277247.1">
    <property type="nucleotide sequence ID" value="NC_014378.1"/>
</dbReference>
<proteinExistence type="inferred from homology"/>
<reference evidence="7 8" key="1">
    <citation type="journal article" date="2010" name="Stand. Genomic Sci.">
        <title>Complete genome sequence of Acetohalobium arabaticum type strain (Z-7288).</title>
        <authorList>
            <person name="Sikorski J."/>
            <person name="Lapidus A."/>
            <person name="Chertkov O."/>
            <person name="Lucas S."/>
            <person name="Copeland A."/>
            <person name="Glavina Del Rio T."/>
            <person name="Nolan M."/>
            <person name="Tice H."/>
            <person name="Cheng J.F."/>
            <person name="Han C."/>
            <person name="Brambilla E."/>
            <person name="Pitluck S."/>
            <person name="Liolios K."/>
            <person name="Ivanova N."/>
            <person name="Mavromatis K."/>
            <person name="Mikhailova N."/>
            <person name="Pati A."/>
            <person name="Bruce D."/>
            <person name="Detter C."/>
            <person name="Tapia R."/>
            <person name="Goodwin L."/>
            <person name="Chen A."/>
            <person name="Palaniappan K."/>
            <person name="Land M."/>
            <person name="Hauser L."/>
            <person name="Chang Y.J."/>
            <person name="Jeffries C.D."/>
            <person name="Rohde M."/>
            <person name="Goker M."/>
            <person name="Spring S."/>
            <person name="Woyke T."/>
            <person name="Bristow J."/>
            <person name="Eisen J.A."/>
            <person name="Markowitz V."/>
            <person name="Hugenholtz P."/>
            <person name="Kyrpides N.C."/>
            <person name="Klenk H.P."/>
        </authorList>
    </citation>
    <scope>NUCLEOTIDE SEQUENCE [LARGE SCALE GENOMIC DNA]</scope>
    <source>
        <strain evidence="8">ATCC 49924 / DSM 5501 / Z-7288</strain>
    </source>
</reference>
<evidence type="ECO:0000256" key="2">
    <source>
        <dbReference type="ARBA" id="ARBA00022491"/>
    </source>
</evidence>
<evidence type="ECO:0000313" key="7">
    <source>
        <dbReference type="EMBL" id="ADL11801.1"/>
    </source>
</evidence>
<dbReference type="eggNOG" id="COG1551">
    <property type="taxonomic scope" value="Bacteria"/>
</dbReference>
<dbReference type="GO" id="GO:0048027">
    <property type="term" value="F:mRNA 5'-UTR binding"/>
    <property type="evidence" value="ECO:0007669"/>
    <property type="project" value="UniProtKB-UniRule"/>
</dbReference>
<dbReference type="SUPFAM" id="SSF117130">
    <property type="entry name" value="CsrA-like"/>
    <property type="match status" value="1"/>
</dbReference>
<dbReference type="Proteomes" id="UP000001661">
    <property type="component" value="Chromosome"/>
</dbReference>
<dbReference type="NCBIfam" id="NF002469">
    <property type="entry name" value="PRK01712.1"/>
    <property type="match status" value="1"/>
</dbReference>
<evidence type="ECO:0000256" key="1">
    <source>
        <dbReference type="ARBA" id="ARBA00022490"/>
    </source>
</evidence>
<dbReference type="Pfam" id="PF02599">
    <property type="entry name" value="CsrA"/>
    <property type="match status" value="1"/>
</dbReference>
<evidence type="ECO:0000256" key="3">
    <source>
        <dbReference type="ARBA" id="ARBA00022795"/>
    </source>
</evidence>